<sequence>MKAARFDYHRPATRAEALDMLQTLEGAKLLAGGQSLVAMLNMRYAFVDHLIDINRVEGLAGIALGDTIRIGAMTRQRDILESPALKARLPIVAAALNFVGHLHTRNRGTIGGSLGHMDPAAELFGIATLLDATIHVESRRGPRDVAIADYPQGYMTPGLDPDEMIVGVTLAPPAAGHGWSFLEFAQRHGDFAVVAVGTTLAFDSAGKVADARIVLCGMGIAPLRLAEAEALLVGTTAEPEAIAAAAEIAGRQEAMSDALASETYRRHLAGVLTRRALTEARARASHGKVQ</sequence>
<keyword evidence="6" id="KW-1185">Reference proteome</keyword>
<dbReference type="InterPro" id="IPR036318">
    <property type="entry name" value="FAD-bd_PCMH-like_sf"/>
</dbReference>
<evidence type="ECO:0000259" key="4">
    <source>
        <dbReference type="PROSITE" id="PS51387"/>
    </source>
</evidence>
<dbReference type="Gene3D" id="3.30.43.10">
    <property type="entry name" value="Uridine Diphospho-n-acetylenolpyruvylglucosamine Reductase, domain 2"/>
    <property type="match status" value="1"/>
</dbReference>
<dbReference type="InterPro" id="IPR005107">
    <property type="entry name" value="CO_DH_flav_C"/>
</dbReference>
<proteinExistence type="predicted"/>
<organism evidence="5 6">
    <name type="scientific">Xanthobacter tagetidis</name>
    <dbReference type="NCBI Taxonomy" id="60216"/>
    <lineage>
        <taxon>Bacteria</taxon>
        <taxon>Pseudomonadati</taxon>
        <taxon>Pseudomonadota</taxon>
        <taxon>Alphaproteobacteria</taxon>
        <taxon>Hyphomicrobiales</taxon>
        <taxon>Xanthobacteraceae</taxon>
        <taxon>Xanthobacter</taxon>
    </lineage>
</organism>
<evidence type="ECO:0000256" key="1">
    <source>
        <dbReference type="ARBA" id="ARBA00022630"/>
    </source>
</evidence>
<feature type="domain" description="FAD-binding PCMH-type" evidence="4">
    <location>
        <begin position="1"/>
        <end position="175"/>
    </location>
</feature>
<dbReference type="OrthoDB" id="9793944at2"/>
<dbReference type="InterPro" id="IPR016169">
    <property type="entry name" value="FAD-bd_PCMH_sub2"/>
</dbReference>
<dbReference type="Pfam" id="PF00941">
    <property type="entry name" value="FAD_binding_5"/>
    <property type="match status" value="1"/>
</dbReference>
<name>A0A3L7AEZ0_9HYPH</name>
<gene>
    <name evidence="5" type="ORF">D9R14_11155</name>
</gene>
<accession>A0A3L7AEZ0</accession>
<dbReference type="Pfam" id="PF03450">
    <property type="entry name" value="CO_deh_flav_C"/>
    <property type="match status" value="1"/>
</dbReference>
<dbReference type="PANTHER" id="PTHR42659">
    <property type="entry name" value="XANTHINE DEHYDROGENASE SUBUNIT C-RELATED"/>
    <property type="match status" value="1"/>
</dbReference>
<keyword evidence="1" id="KW-0285">Flavoprotein</keyword>
<dbReference type="PANTHER" id="PTHR42659:SF2">
    <property type="entry name" value="XANTHINE DEHYDROGENASE SUBUNIT C-RELATED"/>
    <property type="match status" value="1"/>
</dbReference>
<dbReference type="EMBL" id="RCTF01000008">
    <property type="protein sequence ID" value="RLP78360.1"/>
    <property type="molecule type" value="Genomic_DNA"/>
</dbReference>
<dbReference type="AlphaFoldDB" id="A0A3L7AEZ0"/>
<dbReference type="Gene3D" id="3.30.390.50">
    <property type="entry name" value="CO dehydrogenase flavoprotein, C-terminal domain"/>
    <property type="match status" value="1"/>
</dbReference>
<dbReference type="PROSITE" id="PS51387">
    <property type="entry name" value="FAD_PCMH"/>
    <property type="match status" value="1"/>
</dbReference>
<dbReference type="SUPFAM" id="SSF55447">
    <property type="entry name" value="CO dehydrogenase flavoprotein C-terminal domain-like"/>
    <property type="match status" value="1"/>
</dbReference>
<dbReference type="Gene3D" id="3.30.465.10">
    <property type="match status" value="1"/>
</dbReference>
<dbReference type="RefSeq" id="WP_121623413.1">
    <property type="nucleotide sequence ID" value="NZ_JACIIW010000001.1"/>
</dbReference>
<dbReference type="InterPro" id="IPR002346">
    <property type="entry name" value="Mopterin_DH_FAD-bd"/>
</dbReference>
<keyword evidence="2" id="KW-0274">FAD</keyword>
<dbReference type="InterPro" id="IPR016166">
    <property type="entry name" value="FAD-bd_PCMH"/>
</dbReference>
<evidence type="ECO:0000256" key="3">
    <source>
        <dbReference type="ARBA" id="ARBA00023002"/>
    </source>
</evidence>
<dbReference type="InterPro" id="IPR051312">
    <property type="entry name" value="Diverse_Substr_Oxidored"/>
</dbReference>
<protein>
    <submittedName>
        <fullName evidence="5">Xanthine dehydrogenase family protein subunit M</fullName>
    </submittedName>
</protein>
<dbReference type="GO" id="GO:0071949">
    <property type="term" value="F:FAD binding"/>
    <property type="evidence" value="ECO:0007669"/>
    <property type="project" value="InterPro"/>
</dbReference>
<dbReference type="InterPro" id="IPR036683">
    <property type="entry name" value="CO_DH_flav_C_dom_sf"/>
</dbReference>
<dbReference type="GO" id="GO:0016491">
    <property type="term" value="F:oxidoreductase activity"/>
    <property type="evidence" value="ECO:0007669"/>
    <property type="project" value="UniProtKB-KW"/>
</dbReference>
<dbReference type="SMART" id="SM01092">
    <property type="entry name" value="CO_deh_flav_C"/>
    <property type="match status" value="1"/>
</dbReference>
<comment type="caution">
    <text evidence="5">The sequence shown here is derived from an EMBL/GenBank/DDBJ whole genome shotgun (WGS) entry which is preliminary data.</text>
</comment>
<reference evidence="5 6" key="1">
    <citation type="submission" date="2018-10" db="EMBL/GenBank/DDBJ databases">
        <title>Xanthobacter tagetidis genome sequencing and assembly.</title>
        <authorList>
            <person name="Maclea K.S."/>
            <person name="Goen A.E."/>
            <person name="Fatima S.A."/>
        </authorList>
    </citation>
    <scope>NUCLEOTIDE SEQUENCE [LARGE SCALE GENOMIC DNA]</scope>
    <source>
        <strain evidence="5 6">ATCC 700314</strain>
    </source>
</reference>
<evidence type="ECO:0000256" key="2">
    <source>
        <dbReference type="ARBA" id="ARBA00022827"/>
    </source>
</evidence>
<keyword evidence="3" id="KW-0560">Oxidoreductase</keyword>
<dbReference type="InterPro" id="IPR016167">
    <property type="entry name" value="FAD-bd_PCMH_sub1"/>
</dbReference>
<dbReference type="Proteomes" id="UP000269692">
    <property type="component" value="Unassembled WGS sequence"/>
</dbReference>
<evidence type="ECO:0000313" key="5">
    <source>
        <dbReference type="EMBL" id="RLP78360.1"/>
    </source>
</evidence>
<evidence type="ECO:0000313" key="6">
    <source>
        <dbReference type="Proteomes" id="UP000269692"/>
    </source>
</evidence>
<dbReference type="SUPFAM" id="SSF56176">
    <property type="entry name" value="FAD-binding/transporter-associated domain-like"/>
    <property type="match status" value="1"/>
</dbReference>